<proteinExistence type="predicted"/>
<evidence type="ECO:0000313" key="2">
    <source>
        <dbReference type="EMBL" id="CAL1402651.1"/>
    </source>
</evidence>
<feature type="region of interest" description="Disordered" evidence="1">
    <location>
        <begin position="54"/>
        <end position="90"/>
    </location>
</feature>
<evidence type="ECO:0000313" key="3">
    <source>
        <dbReference type="Proteomes" id="UP001497516"/>
    </source>
</evidence>
<keyword evidence="3" id="KW-1185">Reference proteome</keyword>
<accession>A0AAV2FWE0</accession>
<name>A0AAV2FWE0_9ROSI</name>
<gene>
    <name evidence="2" type="ORF">LTRI10_LOCUS42639</name>
</gene>
<organism evidence="2 3">
    <name type="scientific">Linum trigynum</name>
    <dbReference type="NCBI Taxonomy" id="586398"/>
    <lineage>
        <taxon>Eukaryota</taxon>
        <taxon>Viridiplantae</taxon>
        <taxon>Streptophyta</taxon>
        <taxon>Embryophyta</taxon>
        <taxon>Tracheophyta</taxon>
        <taxon>Spermatophyta</taxon>
        <taxon>Magnoliopsida</taxon>
        <taxon>eudicotyledons</taxon>
        <taxon>Gunneridae</taxon>
        <taxon>Pentapetalae</taxon>
        <taxon>rosids</taxon>
        <taxon>fabids</taxon>
        <taxon>Malpighiales</taxon>
        <taxon>Linaceae</taxon>
        <taxon>Linum</taxon>
    </lineage>
</organism>
<dbReference type="Proteomes" id="UP001497516">
    <property type="component" value="Chromosome 7"/>
</dbReference>
<dbReference type="EMBL" id="OZ034820">
    <property type="protein sequence ID" value="CAL1402651.1"/>
    <property type="molecule type" value="Genomic_DNA"/>
</dbReference>
<reference evidence="2 3" key="1">
    <citation type="submission" date="2024-04" db="EMBL/GenBank/DDBJ databases">
        <authorList>
            <person name="Fracassetti M."/>
        </authorList>
    </citation>
    <scope>NUCLEOTIDE SEQUENCE [LARGE SCALE GENOMIC DNA]</scope>
</reference>
<dbReference type="AlphaFoldDB" id="A0AAV2FWE0"/>
<evidence type="ECO:0000256" key="1">
    <source>
        <dbReference type="SAM" id="MobiDB-lite"/>
    </source>
</evidence>
<sequence length="90" mass="9620">MEGANRLPAPTFSPPLYHLYPLPLSSSASRLLRSSPIQKLAIVDDGDCELRESGGDGELRFRSQGKMNGGSGCVARSPDRHASINITTPP</sequence>
<protein>
    <submittedName>
        <fullName evidence="2">Uncharacterized protein</fullName>
    </submittedName>
</protein>